<evidence type="ECO:0000313" key="2">
    <source>
        <dbReference type="Proteomes" id="UP000886881"/>
    </source>
</evidence>
<reference evidence="1" key="2">
    <citation type="journal article" date="2021" name="PeerJ">
        <title>Extensive microbial diversity within the chicken gut microbiome revealed by metagenomics and culture.</title>
        <authorList>
            <person name="Gilroy R."/>
            <person name="Ravi A."/>
            <person name="Getino M."/>
            <person name="Pursley I."/>
            <person name="Horton D.L."/>
            <person name="Alikhan N.F."/>
            <person name="Baker D."/>
            <person name="Gharbi K."/>
            <person name="Hall N."/>
            <person name="Watson M."/>
            <person name="Adriaenssens E.M."/>
            <person name="Foster-Nyarko E."/>
            <person name="Jarju S."/>
            <person name="Secka A."/>
            <person name="Antonio M."/>
            <person name="Oren A."/>
            <person name="Chaudhuri R.R."/>
            <person name="La Ragione R."/>
            <person name="Hildebrand F."/>
            <person name="Pallen M.J."/>
        </authorList>
    </citation>
    <scope>NUCLEOTIDE SEQUENCE</scope>
    <source>
        <strain evidence="1">ChiHecec2B26-709</strain>
    </source>
</reference>
<sequence>MKKSIPALMAAVFCCLSCIETNYSVGADLMPANQIYSIHIATVPIEDISMAMADSLSGYSSSRITIGAIRDSEFGLGTRSCALTLVPMFQETLDLGKNPEIKSFHFAAAKDTVSVSRPDQERIFQTFKVYELAKPLDPEVNFDCNLDVEHLDRSIANSTVFYTGDDSLSFNFTPEFGQKYLDAIEEVGVDDIDKFFERCPGIYMESAAPAGEGGRINMFKVQLDYNSEYQYIQGNYARMRYSAEFDGERKDTTLMFYYGVTEFHDIDSLLTNSGTGSFPQYSLNLTSQESEDKVGQATDRIYVEGGGGLKPKISAKALKAMAEEAILNAGGNPATTVINKAKIILPFKFPDDYTEMDYWPQVLSPTCRIGQKDDEGKMTNVSFVSLSDSSDSEADQGDINRSTLRYSPDITYHLQSLLKIDESDESDIQTQRLNSGYYDVWFLIMADEVTVTTDSGSSEMSELYNYLAYQSYYNDMYGYGYGGGYSDYYSNYYTYAMMAAMYGSSTTSESISRQLDKDRYYNAVLNGPDSGTELDEVPRLELTFAIPKEEQED</sequence>
<organism evidence="1 2">
    <name type="scientific">Candidatus Cryptobacteroides merdipullorum</name>
    <dbReference type="NCBI Taxonomy" id="2840771"/>
    <lineage>
        <taxon>Bacteria</taxon>
        <taxon>Pseudomonadati</taxon>
        <taxon>Bacteroidota</taxon>
        <taxon>Bacteroidia</taxon>
        <taxon>Bacteroidales</taxon>
        <taxon>Candidatus Cryptobacteroides</taxon>
    </lineage>
</organism>
<dbReference type="EMBL" id="DVLC01000059">
    <property type="protein sequence ID" value="HIT46826.1"/>
    <property type="molecule type" value="Genomic_DNA"/>
</dbReference>
<name>A0A9D1KGL6_9BACT</name>
<accession>A0A9D1KGL6</accession>
<reference evidence="1" key="1">
    <citation type="submission" date="2020-10" db="EMBL/GenBank/DDBJ databases">
        <authorList>
            <person name="Gilroy R."/>
        </authorList>
    </citation>
    <scope>NUCLEOTIDE SEQUENCE</scope>
    <source>
        <strain evidence="1">ChiHecec2B26-709</strain>
    </source>
</reference>
<protein>
    <submittedName>
        <fullName evidence="1">DUF4270 family protein</fullName>
    </submittedName>
</protein>
<evidence type="ECO:0000313" key="1">
    <source>
        <dbReference type="EMBL" id="HIT46826.1"/>
    </source>
</evidence>
<comment type="caution">
    <text evidence="1">The sequence shown here is derived from an EMBL/GenBank/DDBJ whole genome shotgun (WGS) entry which is preliminary data.</text>
</comment>
<gene>
    <name evidence="1" type="ORF">IAC35_03090</name>
</gene>
<proteinExistence type="predicted"/>
<dbReference type="AlphaFoldDB" id="A0A9D1KGL6"/>
<dbReference type="Proteomes" id="UP000886881">
    <property type="component" value="Unassembled WGS sequence"/>
</dbReference>